<organism evidence="6 7">
    <name type="scientific">Talaromyces proteolyticus</name>
    <dbReference type="NCBI Taxonomy" id="1131652"/>
    <lineage>
        <taxon>Eukaryota</taxon>
        <taxon>Fungi</taxon>
        <taxon>Dikarya</taxon>
        <taxon>Ascomycota</taxon>
        <taxon>Pezizomycotina</taxon>
        <taxon>Eurotiomycetes</taxon>
        <taxon>Eurotiomycetidae</taxon>
        <taxon>Eurotiales</taxon>
        <taxon>Trichocomaceae</taxon>
        <taxon>Talaromyces</taxon>
        <taxon>Talaromyces sect. Bacilispori</taxon>
    </lineage>
</organism>
<evidence type="ECO:0000256" key="5">
    <source>
        <dbReference type="ARBA" id="ARBA00023180"/>
    </source>
</evidence>
<evidence type="ECO:0000256" key="4">
    <source>
        <dbReference type="ARBA" id="ARBA00022801"/>
    </source>
</evidence>
<dbReference type="GO" id="GO:0006508">
    <property type="term" value="P:proteolysis"/>
    <property type="evidence" value="ECO:0007669"/>
    <property type="project" value="UniProtKB-KW"/>
</dbReference>
<sequence length="85" mass="9271">MPVLSLIPYVDSSRLFGSFPLTNLAAKNELTIWLNSGPGCSSLDSLRRTTGRPTCGICEHLSTPISLLHRSCTKVANREQCIQPV</sequence>
<dbReference type="GO" id="GO:0004185">
    <property type="term" value="F:serine-type carboxypeptidase activity"/>
    <property type="evidence" value="ECO:0007669"/>
    <property type="project" value="InterPro"/>
</dbReference>
<dbReference type="AlphaFoldDB" id="A0AAD4KFR6"/>
<reference evidence="6" key="1">
    <citation type="submission" date="2021-12" db="EMBL/GenBank/DDBJ databases">
        <title>Convergent genome expansion in fungi linked to evolution of root-endophyte symbiosis.</title>
        <authorList>
            <consortium name="DOE Joint Genome Institute"/>
            <person name="Ke Y.-H."/>
            <person name="Bonito G."/>
            <person name="Liao H.-L."/>
            <person name="Looney B."/>
            <person name="Rojas-Flechas A."/>
            <person name="Nash J."/>
            <person name="Hameed K."/>
            <person name="Schadt C."/>
            <person name="Martin F."/>
            <person name="Crous P.W."/>
            <person name="Miettinen O."/>
            <person name="Magnuson J.K."/>
            <person name="Labbe J."/>
            <person name="Jacobson D."/>
            <person name="Doktycz M.J."/>
            <person name="Veneault-Fourrey C."/>
            <person name="Kuo A."/>
            <person name="Mondo S."/>
            <person name="Calhoun S."/>
            <person name="Riley R."/>
            <person name="Ohm R."/>
            <person name="LaButti K."/>
            <person name="Andreopoulos B."/>
            <person name="Pangilinan J."/>
            <person name="Nolan M."/>
            <person name="Tritt A."/>
            <person name="Clum A."/>
            <person name="Lipzen A."/>
            <person name="Daum C."/>
            <person name="Barry K."/>
            <person name="Grigoriev I.V."/>
            <person name="Vilgalys R."/>
        </authorList>
    </citation>
    <scope>NUCLEOTIDE SEQUENCE</scope>
    <source>
        <strain evidence="6">PMI_201</strain>
    </source>
</reference>
<comment type="similarity">
    <text evidence="1">Belongs to the peptidase S10 family.</text>
</comment>
<accession>A0AAD4KFR6</accession>
<evidence type="ECO:0000313" key="6">
    <source>
        <dbReference type="EMBL" id="KAH8689321.1"/>
    </source>
</evidence>
<dbReference type="GeneID" id="70247798"/>
<dbReference type="Pfam" id="PF00450">
    <property type="entry name" value="Peptidase_S10"/>
    <property type="match status" value="1"/>
</dbReference>
<evidence type="ECO:0000313" key="7">
    <source>
        <dbReference type="Proteomes" id="UP001201262"/>
    </source>
</evidence>
<evidence type="ECO:0000256" key="2">
    <source>
        <dbReference type="ARBA" id="ARBA00022645"/>
    </source>
</evidence>
<feature type="non-terminal residue" evidence="6">
    <location>
        <position position="1"/>
    </location>
</feature>
<keyword evidence="4" id="KW-0378">Hydrolase</keyword>
<comment type="caution">
    <text evidence="6">The sequence shown here is derived from an EMBL/GenBank/DDBJ whole genome shotgun (WGS) entry which is preliminary data.</text>
</comment>
<evidence type="ECO:0000256" key="3">
    <source>
        <dbReference type="ARBA" id="ARBA00022670"/>
    </source>
</evidence>
<dbReference type="RefSeq" id="XP_046065675.1">
    <property type="nucleotide sequence ID" value="XM_046217511.1"/>
</dbReference>
<dbReference type="SUPFAM" id="SSF53474">
    <property type="entry name" value="alpha/beta-Hydrolases"/>
    <property type="match status" value="1"/>
</dbReference>
<dbReference type="EMBL" id="JAJTJA010000015">
    <property type="protein sequence ID" value="KAH8689321.1"/>
    <property type="molecule type" value="Genomic_DNA"/>
</dbReference>
<name>A0AAD4KFR6_9EURO</name>
<evidence type="ECO:0000256" key="1">
    <source>
        <dbReference type="ARBA" id="ARBA00009431"/>
    </source>
</evidence>
<dbReference type="InterPro" id="IPR029058">
    <property type="entry name" value="AB_hydrolase_fold"/>
</dbReference>
<dbReference type="InterPro" id="IPR001563">
    <property type="entry name" value="Peptidase_S10"/>
</dbReference>
<proteinExistence type="inferred from homology"/>
<gene>
    <name evidence="6" type="ORF">BGW36DRAFT_390686</name>
</gene>
<keyword evidence="2" id="KW-0121">Carboxypeptidase</keyword>
<dbReference type="Gene3D" id="3.40.50.1820">
    <property type="entry name" value="alpha/beta hydrolase"/>
    <property type="match status" value="1"/>
</dbReference>
<dbReference type="Proteomes" id="UP001201262">
    <property type="component" value="Unassembled WGS sequence"/>
</dbReference>
<keyword evidence="3" id="KW-0645">Protease</keyword>
<protein>
    <submittedName>
        <fullName evidence="6">Uncharacterized protein</fullName>
    </submittedName>
</protein>
<keyword evidence="7" id="KW-1185">Reference proteome</keyword>
<keyword evidence="5" id="KW-0325">Glycoprotein</keyword>